<accession>A0A8D8XZ06</accession>
<reference evidence="1" key="1">
    <citation type="submission" date="2021-05" db="EMBL/GenBank/DDBJ databases">
        <authorList>
            <person name="Alioto T."/>
            <person name="Alioto T."/>
            <person name="Gomez Garrido J."/>
        </authorList>
    </citation>
    <scope>NUCLEOTIDE SEQUENCE</scope>
</reference>
<name>A0A8D8XZ06_9HEMI</name>
<evidence type="ECO:0000313" key="1">
    <source>
        <dbReference type="EMBL" id="CAG6712998.1"/>
    </source>
</evidence>
<sequence>MIRDTLDYFRGRIKGTPAKCGQESGLGEHVGQPKVSYFCVSVFIEQNVFQFQITMTNLMLMTVIDGGGYLSEYAPRFFFGENFLLIKKVVQLPPCRVLHDKHHFFSILKHFIDVDYVGMSDRRHDLNFPPDSDQISFGFYLAFLNGFDSHLLSGFFVDPQLHLAIVPLTKLPHYVKSLF</sequence>
<organism evidence="1">
    <name type="scientific">Cacopsylla melanoneura</name>
    <dbReference type="NCBI Taxonomy" id="428564"/>
    <lineage>
        <taxon>Eukaryota</taxon>
        <taxon>Metazoa</taxon>
        <taxon>Ecdysozoa</taxon>
        <taxon>Arthropoda</taxon>
        <taxon>Hexapoda</taxon>
        <taxon>Insecta</taxon>
        <taxon>Pterygota</taxon>
        <taxon>Neoptera</taxon>
        <taxon>Paraneoptera</taxon>
        <taxon>Hemiptera</taxon>
        <taxon>Sternorrhyncha</taxon>
        <taxon>Psylloidea</taxon>
        <taxon>Psyllidae</taxon>
        <taxon>Psyllinae</taxon>
        <taxon>Cacopsylla</taxon>
    </lineage>
</organism>
<proteinExistence type="predicted"/>
<dbReference type="EMBL" id="HBUF01350033">
    <property type="protein sequence ID" value="CAG6712991.1"/>
    <property type="molecule type" value="Transcribed_RNA"/>
</dbReference>
<dbReference type="EMBL" id="HBUF01350035">
    <property type="protein sequence ID" value="CAG6712998.1"/>
    <property type="molecule type" value="Transcribed_RNA"/>
</dbReference>
<dbReference type="AlphaFoldDB" id="A0A8D8XZ06"/>
<dbReference type="EMBL" id="HBUF01350036">
    <property type="protein sequence ID" value="CAG6713002.1"/>
    <property type="molecule type" value="Transcribed_RNA"/>
</dbReference>
<dbReference type="EMBL" id="HBUF01350034">
    <property type="protein sequence ID" value="CAG6712994.1"/>
    <property type="molecule type" value="Transcribed_RNA"/>
</dbReference>
<protein>
    <submittedName>
        <fullName evidence="1">Uncharacterized protein</fullName>
    </submittedName>
</protein>